<feature type="domain" description="Methyl-accepting transducer" evidence="4">
    <location>
        <begin position="210"/>
        <end position="460"/>
    </location>
</feature>
<dbReference type="SMART" id="SM00283">
    <property type="entry name" value="MA"/>
    <property type="match status" value="1"/>
</dbReference>
<dbReference type="Proteomes" id="UP000743899">
    <property type="component" value="Unassembled WGS sequence"/>
</dbReference>
<dbReference type="SUPFAM" id="SSF58104">
    <property type="entry name" value="Methyl-accepting chemotaxis protein (MCP) signaling domain"/>
    <property type="match status" value="1"/>
</dbReference>
<evidence type="ECO:0000259" key="4">
    <source>
        <dbReference type="PROSITE" id="PS50111"/>
    </source>
</evidence>
<organism evidence="5 6">
    <name type="scientific">Pallidibacillus pasinlerensis</name>
    <dbReference type="NCBI Taxonomy" id="2703818"/>
    <lineage>
        <taxon>Bacteria</taxon>
        <taxon>Bacillati</taxon>
        <taxon>Bacillota</taxon>
        <taxon>Bacilli</taxon>
        <taxon>Bacillales</taxon>
        <taxon>Bacillaceae</taxon>
        <taxon>Pallidibacillus</taxon>
    </lineage>
</organism>
<feature type="transmembrane region" description="Helical" evidence="3">
    <location>
        <begin position="144"/>
        <end position="164"/>
    </location>
</feature>
<comment type="caution">
    <text evidence="5">The sequence shown here is derived from an EMBL/GenBank/DDBJ whole genome shotgun (WGS) entry which is preliminary data.</text>
</comment>
<keyword evidence="3" id="KW-0812">Transmembrane</keyword>
<gene>
    <name evidence="5" type="ORF">GW534_06435</name>
</gene>
<evidence type="ECO:0000313" key="6">
    <source>
        <dbReference type="Proteomes" id="UP000743899"/>
    </source>
</evidence>
<feature type="transmembrane region" description="Helical" evidence="3">
    <location>
        <begin position="43"/>
        <end position="61"/>
    </location>
</feature>
<keyword evidence="3" id="KW-0472">Membrane</keyword>
<protein>
    <submittedName>
        <fullName evidence="5">Chemotaxis protein</fullName>
    </submittedName>
</protein>
<keyword evidence="6" id="KW-1185">Reference proteome</keyword>
<accession>A0ABX0A8E9</accession>
<dbReference type="PROSITE" id="PS50111">
    <property type="entry name" value="CHEMOTAXIS_TRANSDUC_2"/>
    <property type="match status" value="1"/>
</dbReference>
<dbReference type="PANTHER" id="PTHR32089:SF112">
    <property type="entry name" value="LYSOZYME-LIKE PROTEIN-RELATED"/>
    <property type="match status" value="1"/>
</dbReference>
<dbReference type="EMBL" id="JAACYS010000021">
    <property type="protein sequence ID" value="NCU17407.1"/>
    <property type="molecule type" value="Genomic_DNA"/>
</dbReference>
<evidence type="ECO:0000256" key="3">
    <source>
        <dbReference type="SAM" id="Phobius"/>
    </source>
</evidence>
<feature type="transmembrane region" description="Helical" evidence="3">
    <location>
        <begin position="18"/>
        <end position="37"/>
    </location>
</feature>
<name>A0ABX0A8E9_9BACI</name>
<dbReference type="Pfam" id="PF00015">
    <property type="entry name" value="MCPsignal"/>
    <property type="match status" value="1"/>
</dbReference>
<evidence type="ECO:0000313" key="5">
    <source>
        <dbReference type="EMBL" id="NCU17407.1"/>
    </source>
</evidence>
<evidence type="ECO:0000256" key="2">
    <source>
        <dbReference type="PROSITE-ProRule" id="PRU00284"/>
    </source>
</evidence>
<dbReference type="RefSeq" id="WP_161920239.1">
    <property type="nucleotide sequence ID" value="NZ_JAACYS010000021.1"/>
</dbReference>
<keyword evidence="3" id="KW-1133">Transmembrane helix</keyword>
<sequence>MSEIEKIKLADLKRKNNLIIKALFSCVILATIVDVILQKELPLILSIVIGGGIGLSIIYFMHKYNKGIEYIPYIAMLDLAIVLFIIMENSVSPTTYFLLYVLIAASAIYMEVKILVLASALGFLTMLLFTFLHHDVLSLAVGQYGTIYLIYGLVSVLLGFQLAISRKMSKDVIGLQEKTEQLLNENKKMGLAIAESTQNLSNLINVVQEKSNENFESAKEINRSVNEISAGIQVQSDSISEITASLSETNQVIHKTNELAQWLQQEAGNAEKTTQVGEQSISKLSEELHETYNQMGQVNSRIKSLARIINDTSNFAKVVEDIAAKTNMLALNATIEAARAGEAGKGFAVVAEEVRKLADTTSQTTAQIHENLSHLISETEDTVMVVENASGKITALLNLSQHTKNAFHEIQSNFYDLNDNIVSYSKFTKDILETSNAIEQSINEFSAVIEQASASLEEIASVVNMQEIQNSQLLQSTDEASQSVASLLDQQKQIQKDS</sequence>
<evidence type="ECO:0000256" key="1">
    <source>
        <dbReference type="ARBA" id="ARBA00023224"/>
    </source>
</evidence>
<reference evidence="5 6" key="1">
    <citation type="submission" date="2020-01" db="EMBL/GenBank/DDBJ databases">
        <title>A novel Bacillus sp. from Pasinler.</title>
        <authorList>
            <person name="Adiguzel A."/>
            <person name="Ay H."/>
            <person name="Baltaci M.O."/>
        </authorList>
    </citation>
    <scope>NUCLEOTIDE SEQUENCE [LARGE SCALE GENOMIC DNA]</scope>
    <source>
        <strain evidence="5 6">P1</strain>
    </source>
</reference>
<dbReference type="InterPro" id="IPR004089">
    <property type="entry name" value="MCPsignal_dom"/>
</dbReference>
<proteinExistence type="predicted"/>
<keyword evidence="1 2" id="KW-0807">Transducer</keyword>
<dbReference type="PANTHER" id="PTHR32089">
    <property type="entry name" value="METHYL-ACCEPTING CHEMOTAXIS PROTEIN MCPB"/>
    <property type="match status" value="1"/>
</dbReference>
<feature type="transmembrane region" description="Helical" evidence="3">
    <location>
        <begin position="70"/>
        <end position="87"/>
    </location>
</feature>
<dbReference type="Gene3D" id="1.10.287.950">
    <property type="entry name" value="Methyl-accepting chemotaxis protein"/>
    <property type="match status" value="1"/>
</dbReference>